<reference evidence="2" key="1">
    <citation type="journal article" date="2017" name="Gigascience">
        <title>The genome draft of coconut (Cocos nucifera).</title>
        <authorList>
            <person name="Xiao Y."/>
            <person name="Xu P."/>
            <person name="Fan H."/>
            <person name="Baudouin L."/>
            <person name="Xia W."/>
            <person name="Bocs S."/>
            <person name="Xu J."/>
            <person name="Li Q."/>
            <person name="Guo A."/>
            <person name="Zhou L."/>
            <person name="Li J."/>
            <person name="Wu Y."/>
            <person name="Ma Z."/>
            <person name="Armero A."/>
            <person name="Issali A.E."/>
            <person name="Liu N."/>
            <person name="Peng M."/>
            <person name="Yang Y."/>
        </authorList>
    </citation>
    <scope>NUCLEOTIDE SEQUENCE</scope>
    <source>
        <tissue evidence="2">Spear leaf of Hainan Tall coconut</tissue>
    </source>
</reference>
<dbReference type="AlphaFoldDB" id="A0A8K0IVI7"/>
<dbReference type="EMBL" id="CM017885">
    <property type="protein sequence ID" value="KAG1367654.1"/>
    <property type="molecule type" value="Genomic_DNA"/>
</dbReference>
<reference evidence="2" key="2">
    <citation type="submission" date="2019-07" db="EMBL/GenBank/DDBJ databases">
        <authorList>
            <person name="Yang Y."/>
            <person name="Bocs S."/>
            <person name="Baudouin L."/>
        </authorList>
    </citation>
    <scope>NUCLEOTIDE SEQUENCE</scope>
    <source>
        <tissue evidence="2">Spear leaf of Hainan Tall coconut</tissue>
    </source>
</reference>
<comment type="caution">
    <text evidence="2">The sequence shown here is derived from an EMBL/GenBank/DDBJ whole genome shotgun (WGS) entry which is preliminary data.</text>
</comment>
<keyword evidence="1" id="KW-0812">Transmembrane</keyword>
<feature type="transmembrane region" description="Helical" evidence="1">
    <location>
        <begin position="66"/>
        <end position="87"/>
    </location>
</feature>
<gene>
    <name evidence="2" type="ORF">COCNU_14G001220</name>
</gene>
<name>A0A8K0IVI7_COCNU</name>
<keyword evidence="1" id="KW-1133">Transmembrane helix</keyword>
<accession>A0A8K0IVI7</accession>
<dbReference type="Proteomes" id="UP000797356">
    <property type="component" value="Chromosome 14"/>
</dbReference>
<keyword evidence="3" id="KW-1185">Reference proteome</keyword>
<protein>
    <submittedName>
        <fullName evidence="2">Uncharacterized protein</fullName>
    </submittedName>
</protein>
<evidence type="ECO:0000313" key="2">
    <source>
        <dbReference type="EMBL" id="KAG1367654.1"/>
    </source>
</evidence>
<feature type="transmembrane region" description="Helical" evidence="1">
    <location>
        <begin position="26"/>
        <end position="45"/>
    </location>
</feature>
<keyword evidence="1" id="KW-0472">Membrane</keyword>
<organism evidence="2 3">
    <name type="scientific">Cocos nucifera</name>
    <name type="common">Coconut palm</name>
    <dbReference type="NCBI Taxonomy" id="13894"/>
    <lineage>
        <taxon>Eukaryota</taxon>
        <taxon>Viridiplantae</taxon>
        <taxon>Streptophyta</taxon>
        <taxon>Embryophyta</taxon>
        <taxon>Tracheophyta</taxon>
        <taxon>Spermatophyta</taxon>
        <taxon>Magnoliopsida</taxon>
        <taxon>Liliopsida</taxon>
        <taxon>Arecaceae</taxon>
        <taxon>Arecoideae</taxon>
        <taxon>Cocoseae</taxon>
        <taxon>Attaleinae</taxon>
        <taxon>Cocos</taxon>
    </lineage>
</organism>
<proteinExistence type="predicted"/>
<evidence type="ECO:0000256" key="1">
    <source>
        <dbReference type="SAM" id="Phobius"/>
    </source>
</evidence>
<sequence>MLQLCLSGALKSLGTAAESEPRKLASKLYTLAGFINFTLVFALAVHRLALLTGAMKPSNSRMVKSIMWVTLAVSYFTFIIGTVLNSLA</sequence>
<evidence type="ECO:0000313" key="3">
    <source>
        <dbReference type="Proteomes" id="UP000797356"/>
    </source>
</evidence>